<dbReference type="AlphaFoldDB" id="A0A8X6MA72"/>
<evidence type="ECO:0000313" key="1">
    <source>
        <dbReference type="EMBL" id="GFS40764.1"/>
    </source>
</evidence>
<sequence length="106" mass="12437">MCLQHLLFSPLPKFTFKVATNFLELNEFAIWRVSTLRSIRRFTPCYIPAFPKRFNLAQSTLNRQHVRRSQNAVWQTTMFAHQGKVTSNFRAFSDRGLWIGVFAARV</sequence>
<accession>A0A8X6MA72</accession>
<keyword evidence="2" id="KW-1185">Reference proteome</keyword>
<protein>
    <submittedName>
        <fullName evidence="1">Uncharacterized protein</fullName>
    </submittedName>
</protein>
<evidence type="ECO:0000313" key="2">
    <source>
        <dbReference type="Proteomes" id="UP000886998"/>
    </source>
</evidence>
<gene>
    <name evidence="1" type="ORF">TNIN_216561</name>
</gene>
<proteinExistence type="predicted"/>
<reference evidence="1" key="1">
    <citation type="submission" date="2020-08" db="EMBL/GenBank/DDBJ databases">
        <title>Multicomponent nature underlies the extraordinary mechanical properties of spider dragline silk.</title>
        <authorList>
            <person name="Kono N."/>
            <person name="Nakamura H."/>
            <person name="Mori M."/>
            <person name="Yoshida Y."/>
            <person name="Ohtoshi R."/>
            <person name="Malay A.D."/>
            <person name="Moran D.A.P."/>
            <person name="Tomita M."/>
            <person name="Numata K."/>
            <person name="Arakawa K."/>
        </authorList>
    </citation>
    <scope>NUCLEOTIDE SEQUENCE</scope>
</reference>
<comment type="caution">
    <text evidence="1">The sequence shown here is derived from an EMBL/GenBank/DDBJ whole genome shotgun (WGS) entry which is preliminary data.</text>
</comment>
<dbReference type="EMBL" id="BMAV01025347">
    <property type="protein sequence ID" value="GFS40764.1"/>
    <property type="molecule type" value="Genomic_DNA"/>
</dbReference>
<name>A0A8X6MA72_9ARAC</name>
<dbReference type="Proteomes" id="UP000886998">
    <property type="component" value="Unassembled WGS sequence"/>
</dbReference>
<organism evidence="1 2">
    <name type="scientific">Trichonephila inaurata madagascariensis</name>
    <dbReference type="NCBI Taxonomy" id="2747483"/>
    <lineage>
        <taxon>Eukaryota</taxon>
        <taxon>Metazoa</taxon>
        <taxon>Ecdysozoa</taxon>
        <taxon>Arthropoda</taxon>
        <taxon>Chelicerata</taxon>
        <taxon>Arachnida</taxon>
        <taxon>Araneae</taxon>
        <taxon>Araneomorphae</taxon>
        <taxon>Entelegynae</taxon>
        <taxon>Araneoidea</taxon>
        <taxon>Nephilidae</taxon>
        <taxon>Trichonephila</taxon>
        <taxon>Trichonephila inaurata</taxon>
    </lineage>
</organism>